<dbReference type="PANTHER" id="PTHR43514:SF4">
    <property type="entry name" value="ABC TRANSPORTER I FAMILY MEMBER 10"/>
    <property type="match status" value="1"/>
</dbReference>
<evidence type="ECO:0000256" key="6">
    <source>
        <dbReference type="ARBA" id="ARBA00022741"/>
    </source>
</evidence>
<keyword evidence="6" id="KW-0547">Nucleotide-binding</keyword>
<comment type="similarity">
    <text evidence="1">Belongs to the ABC transporter superfamily.</text>
</comment>
<dbReference type="RefSeq" id="WP_085467157.1">
    <property type="nucleotide sequence ID" value="NZ_FXBL01000004.1"/>
</dbReference>
<dbReference type="AlphaFoldDB" id="A0A1X7PWY0"/>
<evidence type="ECO:0000259" key="11">
    <source>
        <dbReference type="PROSITE" id="PS50893"/>
    </source>
</evidence>
<keyword evidence="4 10" id="KW-0500">Molybdenum</keyword>
<dbReference type="PROSITE" id="PS51866">
    <property type="entry name" value="MOP"/>
    <property type="match status" value="1"/>
</dbReference>
<evidence type="ECO:0000256" key="5">
    <source>
        <dbReference type="ARBA" id="ARBA00022519"/>
    </source>
</evidence>
<dbReference type="InterPro" id="IPR003439">
    <property type="entry name" value="ABC_transporter-like_ATP-bd"/>
</dbReference>
<evidence type="ECO:0000256" key="3">
    <source>
        <dbReference type="ARBA" id="ARBA00022475"/>
    </source>
</evidence>
<name>A0A1X7PWY0_9HYPH</name>
<dbReference type="InterPro" id="IPR027417">
    <property type="entry name" value="P-loop_NTPase"/>
</dbReference>
<dbReference type="GO" id="GO:0016020">
    <property type="term" value="C:membrane"/>
    <property type="evidence" value="ECO:0007669"/>
    <property type="project" value="InterPro"/>
</dbReference>
<evidence type="ECO:0000256" key="8">
    <source>
        <dbReference type="ARBA" id="ARBA00022967"/>
    </source>
</evidence>
<keyword evidence="3" id="KW-1003">Cell membrane</keyword>
<sequence>MAVEVEIRQRLGAFALDVAFASAGRLTALFGPSGSGKTSIVNAIAGLTLPEGGKVAVDGRVLFDAERRIFLPPHRRRIGYVFQDARLFPHLTVSQNLRYGRFFTPAAERYADVSKVVELLGIGHLVERRPSGLSGGERQRVAIGRALIASPRLLLMDEPLAALDDARKAEILPYVERLRDETQIPIVYVSHSVAEIARLASDVVLLSDGRVTAAGPVNDILPRFDLLPDSERGEAGALVRLEVVRRDDGFGLSLMRSSGGEWRLPRVAAEEGTRLTVRVRARDVMIATEKPAGVSALNVLEGTIAGVDSVGDSEALVTILSGSDRLSARVTGRSVQQLGLEPGKPVFAIVKSVSLDGAATARR</sequence>
<dbReference type="InterPro" id="IPR003593">
    <property type="entry name" value="AAA+_ATPase"/>
</dbReference>
<evidence type="ECO:0000256" key="7">
    <source>
        <dbReference type="ARBA" id="ARBA00022840"/>
    </source>
</evidence>
<evidence type="ECO:0000256" key="1">
    <source>
        <dbReference type="ARBA" id="ARBA00005417"/>
    </source>
</evidence>
<dbReference type="GO" id="GO:0015098">
    <property type="term" value="F:molybdate ion transmembrane transporter activity"/>
    <property type="evidence" value="ECO:0007669"/>
    <property type="project" value="InterPro"/>
</dbReference>
<dbReference type="EMBL" id="FXBL01000004">
    <property type="protein sequence ID" value="SMH56671.1"/>
    <property type="molecule type" value="Genomic_DNA"/>
</dbReference>
<dbReference type="SMART" id="SM00382">
    <property type="entry name" value="AAA"/>
    <property type="match status" value="1"/>
</dbReference>
<dbReference type="InterPro" id="IPR004606">
    <property type="entry name" value="Mop_domain"/>
</dbReference>
<accession>A0A1X7PWY0</accession>
<keyword evidence="14" id="KW-1185">Reference proteome</keyword>
<dbReference type="InterPro" id="IPR005116">
    <property type="entry name" value="Transp-assoc_OB_typ1"/>
</dbReference>
<dbReference type="OrthoDB" id="9802264at2"/>
<dbReference type="Pfam" id="PF03459">
    <property type="entry name" value="TOBE"/>
    <property type="match status" value="1"/>
</dbReference>
<evidence type="ECO:0000259" key="12">
    <source>
        <dbReference type="PROSITE" id="PS51866"/>
    </source>
</evidence>
<evidence type="ECO:0000256" key="9">
    <source>
        <dbReference type="ARBA" id="ARBA00023136"/>
    </source>
</evidence>
<evidence type="ECO:0000313" key="13">
    <source>
        <dbReference type="EMBL" id="SMH56671.1"/>
    </source>
</evidence>
<dbReference type="GO" id="GO:0005524">
    <property type="term" value="F:ATP binding"/>
    <property type="evidence" value="ECO:0007669"/>
    <property type="project" value="UniProtKB-KW"/>
</dbReference>
<dbReference type="NCBIfam" id="TIGR02142">
    <property type="entry name" value="modC_ABC"/>
    <property type="match status" value="1"/>
</dbReference>
<evidence type="ECO:0000256" key="2">
    <source>
        <dbReference type="ARBA" id="ARBA00022448"/>
    </source>
</evidence>
<dbReference type="PANTHER" id="PTHR43514">
    <property type="entry name" value="ABC TRANSPORTER I FAMILY MEMBER 10"/>
    <property type="match status" value="1"/>
</dbReference>
<feature type="domain" description="Mop" evidence="12">
    <location>
        <begin position="293"/>
        <end position="359"/>
    </location>
</feature>
<dbReference type="InterPro" id="IPR017871">
    <property type="entry name" value="ABC_transporter-like_CS"/>
</dbReference>
<keyword evidence="2" id="KW-0813">Transport</keyword>
<dbReference type="Gene3D" id="2.40.50.100">
    <property type="match status" value="1"/>
</dbReference>
<dbReference type="Gene3D" id="3.40.50.300">
    <property type="entry name" value="P-loop containing nucleotide triphosphate hydrolases"/>
    <property type="match status" value="1"/>
</dbReference>
<dbReference type="Proteomes" id="UP000193083">
    <property type="component" value="Unassembled WGS sequence"/>
</dbReference>
<keyword evidence="7 13" id="KW-0067">ATP-binding</keyword>
<dbReference type="PROSITE" id="PS50893">
    <property type="entry name" value="ABC_TRANSPORTER_2"/>
    <property type="match status" value="1"/>
</dbReference>
<reference evidence="14" key="1">
    <citation type="submission" date="2017-04" db="EMBL/GenBank/DDBJ databases">
        <authorList>
            <person name="Varghese N."/>
            <person name="Submissions S."/>
        </authorList>
    </citation>
    <scope>NUCLEOTIDE SEQUENCE [LARGE SCALE GENOMIC DNA]</scope>
    <source>
        <strain evidence="14">B5P</strain>
    </source>
</reference>
<feature type="domain" description="ABC transporter" evidence="11">
    <location>
        <begin position="1"/>
        <end position="233"/>
    </location>
</feature>
<dbReference type="PROSITE" id="PS00211">
    <property type="entry name" value="ABC_TRANSPORTER_1"/>
    <property type="match status" value="1"/>
</dbReference>
<organism evidence="13 14">
    <name type="scientific">Mesorhizobium australicum</name>
    <dbReference type="NCBI Taxonomy" id="536018"/>
    <lineage>
        <taxon>Bacteria</taxon>
        <taxon>Pseudomonadati</taxon>
        <taxon>Pseudomonadota</taxon>
        <taxon>Alphaproteobacteria</taxon>
        <taxon>Hyphomicrobiales</taxon>
        <taxon>Phyllobacteriaceae</taxon>
        <taxon>Mesorhizobium</taxon>
    </lineage>
</organism>
<protein>
    <submittedName>
        <fullName evidence="13">Molybdate transport system ATP-binding protein</fullName>
    </submittedName>
</protein>
<dbReference type="SUPFAM" id="SSF50331">
    <property type="entry name" value="MOP-like"/>
    <property type="match status" value="1"/>
</dbReference>
<dbReference type="GO" id="GO:0016887">
    <property type="term" value="F:ATP hydrolysis activity"/>
    <property type="evidence" value="ECO:0007669"/>
    <property type="project" value="InterPro"/>
</dbReference>
<keyword evidence="8" id="KW-1278">Translocase</keyword>
<evidence type="ECO:0000256" key="10">
    <source>
        <dbReference type="PROSITE-ProRule" id="PRU01213"/>
    </source>
</evidence>
<dbReference type="GO" id="GO:0140359">
    <property type="term" value="F:ABC-type transporter activity"/>
    <property type="evidence" value="ECO:0007669"/>
    <property type="project" value="InterPro"/>
</dbReference>
<dbReference type="Pfam" id="PF00005">
    <property type="entry name" value="ABC_tran"/>
    <property type="match status" value="1"/>
</dbReference>
<dbReference type="SUPFAM" id="SSF52540">
    <property type="entry name" value="P-loop containing nucleoside triphosphate hydrolases"/>
    <property type="match status" value="1"/>
</dbReference>
<dbReference type="InterPro" id="IPR008995">
    <property type="entry name" value="Mo/tungstate-bd_C_term_dom"/>
</dbReference>
<dbReference type="InterPro" id="IPR050334">
    <property type="entry name" value="Molybdenum_import_ModC"/>
</dbReference>
<keyword evidence="9" id="KW-0472">Membrane</keyword>
<evidence type="ECO:0000313" key="14">
    <source>
        <dbReference type="Proteomes" id="UP000193083"/>
    </source>
</evidence>
<gene>
    <name evidence="13" type="ORF">SAMN02982922_5586</name>
</gene>
<proteinExistence type="inferred from homology"/>
<dbReference type="InterPro" id="IPR011868">
    <property type="entry name" value="ModC_ABC_ATP-bd"/>
</dbReference>
<keyword evidence="5" id="KW-0997">Cell inner membrane</keyword>
<evidence type="ECO:0000256" key="4">
    <source>
        <dbReference type="ARBA" id="ARBA00022505"/>
    </source>
</evidence>